<feature type="chain" id="PRO_5047530791" evidence="2">
    <location>
        <begin position="21"/>
        <end position="320"/>
    </location>
</feature>
<protein>
    <submittedName>
        <fullName evidence="3">Uncharacterized protein</fullName>
    </submittedName>
</protein>
<evidence type="ECO:0000313" key="3">
    <source>
        <dbReference type="EMBL" id="MDC0743779.1"/>
    </source>
</evidence>
<feature type="region of interest" description="Disordered" evidence="1">
    <location>
        <begin position="27"/>
        <end position="97"/>
    </location>
</feature>
<feature type="compositionally biased region" description="Low complexity" evidence="1">
    <location>
        <begin position="42"/>
        <end position="54"/>
    </location>
</feature>
<proteinExistence type="predicted"/>
<keyword evidence="2" id="KW-0732">Signal</keyword>
<reference evidence="3 4" key="1">
    <citation type="submission" date="2022-11" db="EMBL/GenBank/DDBJ databases">
        <title>Minimal conservation of predation-associated metabolite biosynthetic gene clusters underscores biosynthetic potential of Myxococcota including descriptions for ten novel species: Archangium lansinium sp. nov., Myxococcus landrumus sp. nov., Nannocystis bai.</title>
        <authorList>
            <person name="Ahearne A."/>
            <person name="Stevens C."/>
            <person name="Dowd S."/>
        </authorList>
    </citation>
    <scope>NUCLEOTIDE SEQUENCE [LARGE SCALE GENOMIC DNA]</scope>
    <source>
        <strain evidence="3 4">RJM3</strain>
    </source>
</reference>
<evidence type="ECO:0000256" key="2">
    <source>
        <dbReference type="SAM" id="SignalP"/>
    </source>
</evidence>
<organism evidence="3 4">
    <name type="scientific">Polyangium mundeleinium</name>
    <dbReference type="NCBI Taxonomy" id="2995306"/>
    <lineage>
        <taxon>Bacteria</taxon>
        <taxon>Pseudomonadati</taxon>
        <taxon>Myxococcota</taxon>
        <taxon>Polyangia</taxon>
        <taxon>Polyangiales</taxon>
        <taxon>Polyangiaceae</taxon>
        <taxon>Polyangium</taxon>
    </lineage>
</organism>
<accession>A0ABT5EPM0</accession>
<evidence type="ECO:0000313" key="4">
    <source>
        <dbReference type="Proteomes" id="UP001221411"/>
    </source>
</evidence>
<feature type="signal peptide" evidence="2">
    <location>
        <begin position="1"/>
        <end position="20"/>
    </location>
</feature>
<dbReference type="EMBL" id="JAQNDO010000001">
    <property type="protein sequence ID" value="MDC0743779.1"/>
    <property type="molecule type" value="Genomic_DNA"/>
</dbReference>
<name>A0ABT5EPM0_9BACT</name>
<feature type="compositionally biased region" description="Gly residues" evidence="1">
    <location>
        <begin position="55"/>
        <end position="97"/>
    </location>
</feature>
<sequence>MDTNRAFVAGAVLVAWGALAACHGSDRIEQRTGPGGASEEITTSTGGSVGAATVGPGGAGEMGGAGGETSGTGAGGSIGEGGSGSAGGGGSGSAGGSGGVAAGGGGGAGGIDPTGGGGFGSASAGCSADLDCNDFIDCTHDKCVAGECNHGPDSAKCADEKICNGVETCDPQLGCTSGAPVNCDDGIPCTYDLCHDPTGTCVHYPQDNLCDDGTFCDGVEVCDPLQGCIEGTPVTCNDGIPCTNDVCDELLDTCKGIPDPSLCPCNQTCDPSQGGCGDFCKVATCQGEVYACGDCVDNDGDCKTDTADEQCLDPCDDTEQ</sequence>
<comment type="caution">
    <text evidence="3">The sequence shown here is derived from an EMBL/GenBank/DDBJ whole genome shotgun (WGS) entry which is preliminary data.</text>
</comment>
<keyword evidence="4" id="KW-1185">Reference proteome</keyword>
<dbReference type="Proteomes" id="UP001221411">
    <property type="component" value="Unassembled WGS sequence"/>
</dbReference>
<dbReference type="RefSeq" id="WP_271919651.1">
    <property type="nucleotide sequence ID" value="NZ_JAQNDO010000001.1"/>
</dbReference>
<evidence type="ECO:0000256" key="1">
    <source>
        <dbReference type="SAM" id="MobiDB-lite"/>
    </source>
</evidence>
<gene>
    <name evidence="3" type="ORF">POL67_20790</name>
</gene>
<dbReference type="PROSITE" id="PS51257">
    <property type="entry name" value="PROKAR_LIPOPROTEIN"/>
    <property type="match status" value="1"/>
</dbReference>